<evidence type="ECO:0000256" key="2">
    <source>
        <dbReference type="ARBA" id="ARBA00023015"/>
    </source>
</evidence>
<dbReference type="SUPFAM" id="SSF88659">
    <property type="entry name" value="Sigma3 and sigma4 domains of RNA polymerase sigma factors"/>
    <property type="match status" value="1"/>
</dbReference>
<keyword evidence="2" id="KW-0805">Transcription regulation</keyword>
<evidence type="ECO:0000313" key="7">
    <source>
        <dbReference type="Proteomes" id="UP001162891"/>
    </source>
</evidence>
<dbReference type="InterPro" id="IPR036388">
    <property type="entry name" value="WH-like_DNA-bd_sf"/>
</dbReference>
<accession>A0ABN6MWI4</accession>
<dbReference type="Proteomes" id="UP001162891">
    <property type="component" value="Chromosome"/>
</dbReference>
<dbReference type="InterPro" id="IPR039425">
    <property type="entry name" value="RNA_pol_sigma-70-like"/>
</dbReference>
<feature type="domain" description="RNA polymerase sigma factor 70 region 4 type 2" evidence="5">
    <location>
        <begin position="115"/>
        <end position="165"/>
    </location>
</feature>
<evidence type="ECO:0000313" key="6">
    <source>
        <dbReference type="EMBL" id="BDG04192.1"/>
    </source>
</evidence>
<protein>
    <recommendedName>
        <fullName evidence="5">RNA polymerase sigma factor 70 region 4 type 2 domain-containing protein</fullName>
    </recommendedName>
</protein>
<comment type="similarity">
    <text evidence="1">Belongs to the sigma-70 factor family. ECF subfamily.</text>
</comment>
<organism evidence="6 7">
    <name type="scientific">Anaeromyxobacter oryzae</name>
    <dbReference type="NCBI Taxonomy" id="2918170"/>
    <lineage>
        <taxon>Bacteria</taxon>
        <taxon>Pseudomonadati</taxon>
        <taxon>Myxococcota</taxon>
        <taxon>Myxococcia</taxon>
        <taxon>Myxococcales</taxon>
        <taxon>Cystobacterineae</taxon>
        <taxon>Anaeromyxobacteraceae</taxon>
        <taxon>Anaeromyxobacter</taxon>
    </lineage>
</organism>
<dbReference type="CDD" id="cd06171">
    <property type="entry name" value="Sigma70_r4"/>
    <property type="match status" value="1"/>
</dbReference>
<evidence type="ECO:0000256" key="3">
    <source>
        <dbReference type="ARBA" id="ARBA00023082"/>
    </source>
</evidence>
<dbReference type="RefSeq" id="WP_248352560.1">
    <property type="nucleotide sequence ID" value="NZ_AP025591.1"/>
</dbReference>
<keyword evidence="3" id="KW-0731">Sigma factor</keyword>
<dbReference type="EMBL" id="AP025591">
    <property type="protein sequence ID" value="BDG04192.1"/>
    <property type="molecule type" value="Genomic_DNA"/>
</dbReference>
<evidence type="ECO:0000259" key="5">
    <source>
        <dbReference type="Pfam" id="PF08281"/>
    </source>
</evidence>
<keyword evidence="4" id="KW-0804">Transcription</keyword>
<dbReference type="InterPro" id="IPR013249">
    <property type="entry name" value="RNA_pol_sigma70_r4_t2"/>
</dbReference>
<gene>
    <name evidence="6" type="ORF">AMOR_31880</name>
</gene>
<dbReference type="InterPro" id="IPR014284">
    <property type="entry name" value="RNA_pol_sigma-70_dom"/>
</dbReference>
<evidence type="ECO:0000256" key="1">
    <source>
        <dbReference type="ARBA" id="ARBA00010641"/>
    </source>
</evidence>
<evidence type="ECO:0000256" key="4">
    <source>
        <dbReference type="ARBA" id="ARBA00023163"/>
    </source>
</evidence>
<dbReference type="PANTHER" id="PTHR43133">
    <property type="entry name" value="RNA POLYMERASE ECF-TYPE SIGMA FACTO"/>
    <property type="match status" value="1"/>
</dbReference>
<sequence length="181" mass="19487">MPTNFVGWISTLARTHARSLATVAVREGLTRIDAIDAVQEAFSTLLTLPQARELSLDDEGAARLMAVLVRNAARNIRRRRHRSRAHEPLDGAMELPADAPSVDALLAAAEEHVGLLGCVSQLAEIQRLVVTLRVLDELSPDEVARALGLTAGHIGVLLHRAKRALVDCMERGRAEGASDPG</sequence>
<proteinExistence type="inferred from homology"/>
<reference evidence="7" key="1">
    <citation type="journal article" date="2022" name="Int. J. Syst. Evol. Microbiol.">
        <title>Anaeromyxobacter oryzae sp. nov., Anaeromyxobacter diazotrophicus sp. nov. and Anaeromyxobacter paludicola sp. nov., isolated from paddy soils.</title>
        <authorList>
            <person name="Itoh H."/>
            <person name="Xu Z."/>
            <person name="Mise K."/>
            <person name="Masuda Y."/>
            <person name="Ushijima N."/>
            <person name="Hayakawa C."/>
            <person name="Shiratori Y."/>
            <person name="Senoo K."/>
        </authorList>
    </citation>
    <scope>NUCLEOTIDE SEQUENCE [LARGE SCALE GENOMIC DNA]</scope>
    <source>
        <strain evidence="7">Red232</strain>
    </source>
</reference>
<dbReference type="PANTHER" id="PTHR43133:SF51">
    <property type="entry name" value="RNA POLYMERASE SIGMA FACTOR"/>
    <property type="match status" value="1"/>
</dbReference>
<dbReference type="InterPro" id="IPR013324">
    <property type="entry name" value="RNA_pol_sigma_r3/r4-like"/>
</dbReference>
<dbReference type="SUPFAM" id="SSF88946">
    <property type="entry name" value="Sigma2 domain of RNA polymerase sigma factors"/>
    <property type="match status" value="1"/>
</dbReference>
<dbReference type="Gene3D" id="1.10.10.10">
    <property type="entry name" value="Winged helix-like DNA-binding domain superfamily/Winged helix DNA-binding domain"/>
    <property type="match status" value="1"/>
</dbReference>
<keyword evidence="7" id="KW-1185">Reference proteome</keyword>
<dbReference type="InterPro" id="IPR013325">
    <property type="entry name" value="RNA_pol_sigma_r2"/>
</dbReference>
<name>A0ABN6MWI4_9BACT</name>
<dbReference type="NCBIfam" id="TIGR02937">
    <property type="entry name" value="sigma70-ECF"/>
    <property type="match status" value="1"/>
</dbReference>
<dbReference type="Pfam" id="PF08281">
    <property type="entry name" value="Sigma70_r4_2"/>
    <property type="match status" value="1"/>
</dbReference>